<dbReference type="SUPFAM" id="SSF69593">
    <property type="entry name" value="Glycerol-3-phosphate (1)-acyltransferase"/>
    <property type="match status" value="1"/>
</dbReference>
<evidence type="ECO:0000259" key="5">
    <source>
        <dbReference type="SMART" id="SM00563"/>
    </source>
</evidence>
<feature type="domain" description="Phospholipid/glycerol acyltransferase" evidence="5">
    <location>
        <begin position="94"/>
        <end position="202"/>
    </location>
</feature>
<dbReference type="GO" id="GO:0003841">
    <property type="term" value="F:1-acylglycerol-3-phosphate O-acyltransferase activity"/>
    <property type="evidence" value="ECO:0007669"/>
    <property type="project" value="TreeGrafter"/>
</dbReference>
<gene>
    <name evidence="6" type="ORF">FEM41_15280</name>
</gene>
<dbReference type="RefSeq" id="WP_138096960.1">
    <property type="nucleotide sequence ID" value="NZ_CP040428.1"/>
</dbReference>
<keyword evidence="4" id="KW-0472">Membrane</keyword>
<proteinExistence type="predicted"/>
<accession>A0A4P8YM13</accession>
<feature type="transmembrane region" description="Helical" evidence="4">
    <location>
        <begin position="20"/>
        <end position="43"/>
    </location>
</feature>
<keyword evidence="4" id="KW-0812">Transmembrane</keyword>
<evidence type="ECO:0000256" key="2">
    <source>
        <dbReference type="ARBA" id="ARBA00022679"/>
    </source>
</evidence>
<evidence type="ECO:0000313" key="7">
    <source>
        <dbReference type="Proteomes" id="UP000302163"/>
    </source>
</evidence>
<evidence type="ECO:0000313" key="6">
    <source>
        <dbReference type="EMBL" id="QCT20908.1"/>
    </source>
</evidence>
<keyword evidence="4" id="KW-1133">Transmembrane helix</keyword>
<dbReference type="OrthoDB" id="9812274at2"/>
<dbReference type="AlphaFoldDB" id="A0A4P8YM13"/>
<protein>
    <submittedName>
        <fullName evidence="6">1-acyl-sn-glycerol-3-phosphate acyltransferase</fullName>
    </submittedName>
</protein>
<dbReference type="Pfam" id="PF01553">
    <property type="entry name" value="Acyltransferase"/>
    <property type="match status" value="1"/>
</dbReference>
<dbReference type="Proteomes" id="UP000302163">
    <property type="component" value="Chromosome"/>
</dbReference>
<keyword evidence="7" id="KW-1185">Reference proteome</keyword>
<name>A0A4P8YM13_9ENTR</name>
<sequence>MALERDVVMQRLNWCWRVAMTGWLFVLFGLGGFLMALFGFNLLNLTVRDRLRRRNLARRAVSASFRFFLRHGRWLGVFDYHFENSALLREERGTLIVANHPTLLDYVFIASQMPQVGCLVKASLTGNIFMRGVIRAADYLINSQGETLLAESRQRLAAGESILIFPEGTRTRPGQPFRAQRGAANIAVRSGCPLRLVHIDCNTRWLDKQSRWYQVPARKPKVVVSVRSRIDSRIYLAGDEASSRAARRLTRYLEQALPVTR</sequence>
<dbReference type="PANTHER" id="PTHR10434:SF66">
    <property type="entry name" value="PHOSPHOLIPID_GLYCEROL ACYLTRANSFERASE DOMAIN-CONTAINING PROTEIN"/>
    <property type="match status" value="1"/>
</dbReference>
<evidence type="ECO:0000256" key="3">
    <source>
        <dbReference type="ARBA" id="ARBA00023315"/>
    </source>
</evidence>
<dbReference type="EMBL" id="CP040428">
    <property type="protein sequence ID" value="QCT20908.1"/>
    <property type="molecule type" value="Genomic_DNA"/>
</dbReference>
<dbReference type="InterPro" id="IPR002123">
    <property type="entry name" value="Plipid/glycerol_acylTrfase"/>
</dbReference>
<dbReference type="PANTHER" id="PTHR10434">
    <property type="entry name" value="1-ACYL-SN-GLYCEROL-3-PHOSPHATE ACYLTRANSFERASE"/>
    <property type="match status" value="1"/>
</dbReference>
<evidence type="ECO:0000256" key="4">
    <source>
        <dbReference type="SAM" id="Phobius"/>
    </source>
</evidence>
<comment type="pathway">
    <text evidence="1">Lipid metabolism.</text>
</comment>
<dbReference type="CDD" id="cd07989">
    <property type="entry name" value="LPLAT_AGPAT-like"/>
    <property type="match status" value="1"/>
</dbReference>
<evidence type="ECO:0000256" key="1">
    <source>
        <dbReference type="ARBA" id="ARBA00005189"/>
    </source>
</evidence>
<keyword evidence="2 6" id="KW-0808">Transferase</keyword>
<dbReference type="KEGG" id="izh:FEM41_15280"/>
<dbReference type="SMART" id="SM00563">
    <property type="entry name" value="PlsC"/>
    <property type="match status" value="1"/>
</dbReference>
<dbReference type="GO" id="GO:0006654">
    <property type="term" value="P:phosphatidic acid biosynthetic process"/>
    <property type="evidence" value="ECO:0007669"/>
    <property type="project" value="TreeGrafter"/>
</dbReference>
<reference evidence="6 7" key="1">
    <citation type="submission" date="2019-05" db="EMBL/GenBank/DDBJ databases">
        <title>Complete genome sequence of Izhakiella calystegiae KSNA2, an endophyte isolated from beach morning glory (Calystegia soldanella).</title>
        <authorList>
            <person name="Jiang L."/>
            <person name="Jeong J.C."/>
            <person name="Kim C.Y."/>
            <person name="Kim D.H."/>
            <person name="Kim S.W."/>
            <person name="Lee j."/>
        </authorList>
    </citation>
    <scope>NUCLEOTIDE SEQUENCE [LARGE SCALE GENOMIC DNA]</scope>
    <source>
        <strain evidence="6 7">KSNA2</strain>
    </source>
</reference>
<organism evidence="6 7">
    <name type="scientific">Jejubacter calystegiae</name>
    <dbReference type="NCBI Taxonomy" id="2579935"/>
    <lineage>
        <taxon>Bacteria</taxon>
        <taxon>Pseudomonadati</taxon>
        <taxon>Pseudomonadota</taxon>
        <taxon>Gammaproteobacteria</taxon>
        <taxon>Enterobacterales</taxon>
        <taxon>Enterobacteriaceae</taxon>
        <taxon>Jejubacter</taxon>
    </lineage>
</organism>
<keyword evidence="3 6" id="KW-0012">Acyltransferase</keyword>